<dbReference type="Proteomes" id="UP000054279">
    <property type="component" value="Unassembled WGS sequence"/>
</dbReference>
<dbReference type="AlphaFoldDB" id="A0A0C9W3T0"/>
<feature type="compositionally biased region" description="Polar residues" evidence="1">
    <location>
        <begin position="364"/>
        <end position="375"/>
    </location>
</feature>
<keyword evidence="3" id="KW-1185">Reference proteome</keyword>
<protein>
    <submittedName>
        <fullName evidence="2">Uncharacterized protein</fullName>
    </submittedName>
</protein>
<feature type="compositionally biased region" description="Low complexity" evidence="1">
    <location>
        <begin position="187"/>
        <end position="206"/>
    </location>
</feature>
<accession>A0A0C9W3T0</accession>
<sequence length="527" mass="57585">MFLPLDSFMFRFPYHSTKSHKLTNPEAISYLNTIARTDKAKATVAASTGRNLRSCSQPPSAATASSIVKISKKTLIRKRTIASPSPLQQSIILLPIEETQSARPAAGPSSIHEPEALPYIPDLTPSRSPSPSQHIRSPSPAHSTQSCPTDFTITRHAIPSYQLNPSPALQFPSFAAEDNLPDSRYNSLTRSPSPTLETPSSLPSTSQNSNLETPFPSDPSSPINTFPGSPSIIPAHRMTTLATGRAAMPAPGLNRAPKTFDGSEDDIADFLKLFENCADDAQLPDKEKEQIITEDEHDRYYWFGFHKDTRKILEQRLTTTIPDHPRSKAYRSTDVFRAGKYLFDVDTFDRNPPEGFAPPDSESKPQGGTSESKPQGGSVEVMTRTVTLPDTPTSAPVSHNMEDLLLRIRSLNVRELEYAATYAKIQAASPITVDLLKQPYGTVNSAMTTTVFSLSTPGTTTQAQQVCQGTPPDFRPELSLASSTLWKRFRAGFTLNTFVDSCGQRVGGLVGDNGRLVEDICTYSHSA</sequence>
<feature type="compositionally biased region" description="Polar residues" evidence="1">
    <location>
        <begin position="125"/>
        <end position="148"/>
    </location>
</feature>
<evidence type="ECO:0000313" key="3">
    <source>
        <dbReference type="Proteomes" id="UP000054279"/>
    </source>
</evidence>
<organism evidence="2 3">
    <name type="scientific">Sphaerobolus stellatus (strain SS14)</name>
    <dbReference type="NCBI Taxonomy" id="990650"/>
    <lineage>
        <taxon>Eukaryota</taxon>
        <taxon>Fungi</taxon>
        <taxon>Dikarya</taxon>
        <taxon>Basidiomycota</taxon>
        <taxon>Agaricomycotina</taxon>
        <taxon>Agaricomycetes</taxon>
        <taxon>Phallomycetidae</taxon>
        <taxon>Geastrales</taxon>
        <taxon>Sphaerobolaceae</taxon>
        <taxon>Sphaerobolus</taxon>
    </lineage>
</organism>
<evidence type="ECO:0000313" key="2">
    <source>
        <dbReference type="EMBL" id="KIJ46767.1"/>
    </source>
</evidence>
<feature type="compositionally biased region" description="Polar residues" evidence="1">
    <location>
        <begin position="207"/>
        <end position="228"/>
    </location>
</feature>
<evidence type="ECO:0000256" key="1">
    <source>
        <dbReference type="SAM" id="MobiDB-lite"/>
    </source>
</evidence>
<reference evidence="2 3" key="1">
    <citation type="submission" date="2014-06" db="EMBL/GenBank/DDBJ databases">
        <title>Evolutionary Origins and Diversification of the Mycorrhizal Mutualists.</title>
        <authorList>
            <consortium name="DOE Joint Genome Institute"/>
            <consortium name="Mycorrhizal Genomics Consortium"/>
            <person name="Kohler A."/>
            <person name="Kuo A."/>
            <person name="Nagy L.G."/>
            <person name="Floudas D."/>
            <person name="Copeland A."/>
            <person name="Barry K.W."/>
            <person name="Cichocki N."/>
            <person name="Veneault-Fourrey C."/>
            <person name="LaButti K."/>
            <person name="Lindquist E.A."/>
            <person name="Lipzen A."/>
            <person name="Lundell T."/>
            <person name="Morin E."/>
            <person name="Murat C."/>
            <person name="Riley R."/>
            <person name="Ohm R."/>
            <person name="Sun H."/>
            <person name="Tunlid A."/>
            <person name="Henrissat B."/>
            <person name="Grigoriev I.V."/>
            <person name="Hibbett D.S."/>
            <person name="Martin F."/>
        </authorList>
    </citation>
    <scope>NUCLEOTIDE SEQUENCE [LARGE SCALE GENOMIC DNA]</scope>
    <source>
        <strain evidence="2 3">SS14</strain>
    </source>
</reference>
<feature type="region of interest" description="Disordered" evidence="1">
    <location>
        <begin position="103"/>
        <end position="148"/>
    </location>
</feature>
<name>A0A0C9W3T0_SPHS4</name>
<feature type="region of interest" description="Disordered" evidence="1">
    <location>
        <begin position="349"/>
        <end position="380"/>
    </location>
</feature>
<dbReference type="EMBL" id="KN837105">
    <property type="protein sequence ID" value="KIJ46767.1"/>
    <property type="molecule type" value="Genomic_DNA"/>
</dbReference>
<gene>
    <name evidence="2" type="ORF">M422DRAFT_249493</name>
</gene>
<proteinExistence type="predicted"/>
<feature type="region of interest" description="Disordered" evidence="1">
    <location>
        <begin position="180"/>
        <end position="232"/>
    </location>
</feature>
<dbReference type="HOGENOM" id="CLU_516969_0_0_1"/>